<dbReference type="Proteomes" id="UP001458880">
    <property type="component" value="Unassembled WGS sequence"/>
</dbReference>
<keyword evidence="3" id="KW-1185">Reference proteome</keyword>
<keyword evidence="2" id="KW-0489">Methyltransferase</keyword>
<organism evidence="2 3">
    <name type="scientific">Popillia japonica</name>
    <name type="common">Japanese beetle</name>
    <dbReference type="NCBI Taxonomy" id="7064"/>
    <lineage>
        <taxon>Eukaryota</taxon>
        <taxon>Metazoa</taxon>
        <taxon>Ecdysozoa</taxon>
        <taxon>Arthropoda</taxon>
        <taxon>Hexapoda</taxon>
        <taxon>Insecta</taxon>
        <taxon>Pterygota</taxon>
        <taxon>Neoptera</taxon>
        <taxon>Endopterygota</taxon>
        <taxon>Coleoptera</taxon>
        <taxon>Polyphaga</taxon>
        <taxon>Scarabaeiformia</taxon>
        <taxon>Scarabaeidae</taxon>
        <taxon>Rutelinae</taxon>
        <taxon>Popillia</taxon>
    </lineage>
</organism>
<dbReference type="GO" id="GO:0032259">
    <property type="term" value="P:methylation"/>
    <property type="evidence" value="ECO:0007669"/>
    <property type="project" value="UniProtKB-KW"/>
</dbReference>
<name>A0AAW1KM25_POPJA</name>
<feature type="domain" description="DUF5641" evidence="1">
    <location>
        <begin position="2"/>
        <end position="47"/>
    </location>
</feature>
<dbReference type="InterPro" id="IPR040676">
    <property type="entry name" value="DUF5641"/>
</dbReference>
<comment type="caution">
    <text evidence="2">The sequence shown here is derived from an EMBL/GenBank/DDBJ whole genome shotgun (WGS) entry which is preliminary data.</text>
</comment>
<dbReference type="Pfam" id="PF18701">
    <property type="entry name" value="DUF5641"/>
    <property type="match status" value="1"/>
</dbReference>
<dbReference type="EMBL" id="JASPKY010000207">
    <property type="protein sequence ID" value="KAK9720753.1"/>
    <property type="molecule type" value="Genomic_DNA"/>
</dbReference>
<evidence type="ECO:0000313" key="2">
    <source>
        <dbReference type="EMBL" id="KAK9720753.1"/>
    </source>
</evidence>
<accession>A0AAW1KM25</accession>
<reference evidence="2 3" key="1">
    <citation type="journal article" date="2024" name="BMC Genomics">
        <title>De novo assembly and annotation of Popillia japonica's genome with initial clues to its potential as an invasive pest.</title>
        <authorList>
            <person name="Cucini C."/>
            <person name="Boschi S."/>
            <person name="Funari R."/>
            <person name="Cardaioli E."/>
            <person name="Iannotti N."/>
            <person name="Marturano G."/>
            <person name="Paoli F."/>
            <person name="Bruttini M."/>
            <person name="Carapelli A."/>
            <person name="Frati F."/>
            <person name="Nardi F."/>
        </authorList>
    </citation>
    <scope>NUCLEOTIDE SEQUENCE [LARGE SCALE GENOMIC DNA]</scope>
    <source>
        <strain evidence="2">DMR45628</strain>
    </source>
</reference>
<evidence type="ECO:0000313" key="3">
    <source>
        <dbReference type="Proteomes" id="UP001458880"/>
    </source>
</evidence>
<evidence type="ECO:0000259" key="1">
    <source>
        <dbReference type="Pfam" id="PF18701"/>
    </source>
</evidence>
<proteinExistence type="predicted"/>
<dbReference type="GO" id="GO:0008168">
    <property type="term" value="F:methyltransferase activity"/>
    <property type="evidence" value="ECO:0007669"/>
    <property type="project" value="UniProtKB-KW"/>
</dbReference>
<keyword evidence="2" id="KW-0808">Transferase</keyword>
<dbReference type="AlphaFoldDB" id="A0AAW1KM25"/>
<sequence>MLVLIKNDTVPPLQWKLGRICQLHPGTDGIARVASVRTQHVIPHRDTAIIMGDFIGKEELMQNIGGKNTMHKVTTDNGLRLCNLTSQWKMTLASTKFKHKITNKATWIMQLNITVENDFSKY</sequence>
<protein>
    <submittedName>
        <fullName evidence="2">Methyltransferase (DUF5641)</fullName>
    </submittedName>
</protein>
<gene>
    <name evidence="2" type="ORF">QE152_g21893</name>
</gene>